<dbReference type="InterPro" id="IPR012132">
    <property type="entry name" value="GMC_OxRdtase"/>
</dbReference>
<evidence type="ECO:0000313" key="12">
    <source>
        <dbReference type="Proteomes" id="UP000758603"/>
    </source>
</evidence>
<dbReference type="PIRSF" id="PIRSF000137">
    <property type="entry name" value="Alcohol_oxidase"/>
    <property type="match status" value="1"/>
</dbReference>
<protein>
    <submittedName>
        <fullName evidence="11">Choline dehydrogenase</fullName>
    </submittedName>
</protein>
<comment type="similarity">
    <text evidence="2 8">Belongs to the GMC oxidoreductase family.</text>
</comment>
<feature type="active site" description="Proton donor" evidence="6">
    <location>
        <position position="533"/>
    </location>
</feature>
<feature type="domain" description="Glucose-methanol-choline oxidoreductase N-terminal" evidence="10">
    <location>
        <begin position="283"/>
        <end position="297"/>
    </location>
</feature>
<organism evidence="11 12">
    <name type="scientific">Truncatella angustata</name>
    <dbReference type="NCBI Taxonomy" id="152316"/>
    <lineage>
        <taxon>Eukaryota</taxon>
        <taxon>Fungi</taxon>
        <taxon>Dikarya</taxon>
        <taxon>Ascomycota</taxon>
        <taxon>Pezizomycotina</taxon>
        <taxon>Sordariomycetes</taxon>
        <taxon>Xylariomycetidae</taxon>
        <taxon>Amphisphaeriales</taxon>
        <taxon>Sporocadaceae</taxon>
        <taxon>Truncatella</taxon>
    </lineage>
</organism>
<evidence type="ECO:0000256" key="5">
    <source>
        <dbReference type="ARBA" id="ARBA00023002"/>
    </source>
</evidence>
<dbReference type="Pfam" id="PF00732">
    <property type="entry name" value="GMC_oxred_N"/>
    <property type="match status" value="1"/>
</dbReference>
<dbReference type="GO" id="GO:0016614">
    <property type="term" value="F:oxidoreductase activity, acting on CH-OH group of donors"/>
    <property type="evidence" value="ECO:0007669"/>
    <property type="project" value="InterPro"/>
</dbReference>
<dbReference type="OrthoDB" id="269227at2759"/>
<feature type="binding site" evidence="7">
    <location>
        <position position="244"/>
    </location>
    <ligand>
        <name>FAD</name>
        <dbReference type="ChEBI" id="CHEBI:57692"/>
    </ligand>
</feature>
<keyword evidence="12" id="KW-1185">Reference proteome</keyword>
<dbReference type="SUPFAM" id="SSF51905">
    <property type="entry name" value="FAD/NAD(P)-binding domain"/>
    <property type="match status" value="1"/>
</dbReference>
<dbReference type="EMBL" id="JAGPXC010000003">
    <property type="protein sequence ID" value="KAH6655332.1"/>
    <property type="molecule type" value="Genomic_DNA"/>
</dbReference>
<dbReference type="InterPro" id="IPR007867">
    <property type="entry name" value="GMC_OxRtase_C"/>
</dbReference>
<dbReference type="Gene3D" id="3.30.560.10">
    <property type="entry name" value="Glucose Oxidase, domain 3"/>
    <property type="match status" value="1"/>
</dbReference>
<accession>A0A9P8UNG8</accession>
<evidence type="ECO:0000259" key="10">
    <source>
        <dbReference type="PROSITE" id="PS00624"/>
    </source>
</evidence>
<dbReference type="InterPro" id="IPR000172">
    <property type="entry name" value="GMC_OxRdtase_N"/>
</dbReference>
<evidence type="ECO:0000256" key="1">
    <source>
        <dbReference type="ARBA" id="ARBA00001974"/>
    </source>
</evidence>
<dbReference type="PANTHER" id="PTHR11552:SF201">
    <property type="entry name" value="GLUCOSE-METHANOL-CHOLINE OXIDOREDUCTASE N-TERMINAL DOMAIN-CONTAINING PROTEIN"/>
    <property type="match status" value="1"/>
</dbReference>
<proteinExistence type="inferred from homology"/>
<dbReference type="PROSITE" id="PS00624">
    <property type="entry name" value="GMC_OXRED_2"/>
    <property type="match status" value="1"/>
</dbReference>
<evidence type="ECO:0000256" key="8">
    <source>
        <dbReference type="RuleBase" id="RU003968"/>
    </source>
</evidence>
<evidence type="ECO:0000259" key="9">
    <source>
        <dbReference type="PROSITE" id="PS00623"/>
    </source>
</evidence>
<evidence type="ECO:0000256" key="4">
    <source>
        <dbReference type="ARBA" id="ARBA00022827"/>
    </source>
</evidence>
<evidence type="ECO:0000313" key="11">
    <source>
        <dbReference type="EMBL" id="KAH6655332.1"/>
    </source>
</evidence>
<comment type="caution">
    <text evidence="11">The sequence shown here is derived from an EMBL/GenBank/DDBJ whole genome shotgun (WGS) entry which is preliminary data.</text>
</comment>
<feature type="binding site" evidence="7">
    <location>
        <position position="99"/>
    </location>
    <ligand>
        <name>FAD</name>
        <dbReference type="ChEBI" id="CHEBI:57692"/>
    </ligand>
</feature>
<dbReference type="PROSITE" id="PS00623">
    <property type="entry name" value="GMC_OXRED_1"/>
    <property type="match status" value="1"/>
</dbReference>
<dbReference type="PANTHER" id="PTHR11552">
    <property type="entry name" value="GLUCOSE-METHANOL-CHOLINE GMC OXIDOREDUCTASE"/>
    <property type="match status" value="1"/>
</dbReference>
<evidence type="ECO:0000256" key="6">
    <source>
        <dbReference type="PIRSR" id="PIRSR000137-1"/>
    </source>
</evidence>
<dbReference type="InterPro" id="IPR036188">
    <property type="entry name" value="FAD/NAD-bd_sf"/>
</dbReference>
<keyword evidence="5" id="KW-0560">Oxidoreductase</keyword>
<comment type="cofactor">
    <cofactor evidence="1 7">
        <name>FAD</name>
        <dbReference type="ChEBI" id="CHEBI:57692"/>
    </cofactor>
</comment>
<dbReference type="RefSeq" id="XP_045959597.1">
    <property type="nucleotide sequence ID" value="XM_046095647.1"/>
</dbReference>
<keyword evidence="3 8" id="KW-0285">Flavoprotein</keyword>
<dbReference type="Gene3D" id="3.50.50.60">
    <property type="entry name" value="FAD/NAD(P)-binding domain"/>
    <property type="match status" value="1"/>
</dbReference>
<dbReference type="SUPFAM" id="SSF54373">
    <property type="entry name" value="FAD-linked reductases, C-terminal domain"/>
    <property type="match status" value="1"/>
</dbReference>
<gene>
    <name evidence="11" type="ORF">BKA67DRAFT_234012</name>
</gene>
<evidence type="ECO:0000256" key="3">
    <source>
        <dbReference type="ARBA" id="ARBA00022630"/>
    </source>
</evidence>
<keyword evidence="4 7" id="KW-0274">FAD</keyword>
<sequence length="605" mass="66589">MAGPAANVEAFLRQRFDYLIIGGGTAGLVVAARLSEDANLTIGVLESGPVIDKLENVDIPGLYGQAIGTDLDWQFETTSQEGLGGRTLPWPRGKMLGGTSALNFMTWNRASRDDYDDWVQLGNNGWGWDDLLPFLKRSEAFHPPGPEMQHTNKEYYDDEAFGMNGPVHISYSKAYSDSHQVWHQTLNNLGVDTNRRHMAGSNVGVWTNINSVNPRSYERSYSSTAYYLPYSQRPNLHVLTGVLVNEILLKQQHGDWVAHGVRFAHDGKQYAVQALREVVLSAGSVQSPQLLELSGIGNPEILGSAGIETKVSNANVGENLQDHITMIFEVNSSLANPDDLKTNDNAKAAAMRQYTQSQSGPLTVLPCSICYLPLSHFVPEDILSSLQSRTADLNNIAQNKRKILAQRFDSQKSLGQIEYIFDLGNWNPYFEPAAGKKYGTMLQILQYPFSRGSIHIRSSDAADKPIIDPAYYSGPGGQMDLEAMVLCARFADRICRTAPLARIVGARASPPASATRDEDLRGWTVENTITDYHPVGTCAMGGFAGAEQGVVDERLRVYGVGRLRVVDASIMPLQISAHLQATVYAIAEKGACMILEDRLERRPHM</sequence>
<feature type="active site" description="Proton acceptor" evidence="6">
    <location>
        <position position="578"/>
    </location>
</feature>
<feature type="domain" description="Glucose-methanol-choline oxidoreductase N-terminal" evidence="9">
    <location>
        <begin position="93"/>
        <end position="116"/>
    </location>
</feature>
<dbReference type="GO" id="GO:0050660">
    <property type="term" value="F:flavin adenine dinucleotide binding"/>
    <property type="evidence" value="ECO:0007669"/>
    <property type="project" value="InterPro"/>
</dbReference>
<dbReference type="GeneID" id="70124540"/>
<evidence type="ECO:0000256" key="2">
    <source>
        <dbReference type="ARBA" id="ARBA00010790"/>
    </source>
</evidence>
<reference evidence="11" key="1">
    <citation type="journal article" date="2021" name="Nat. Commun.">
        <title>Genetic determinants of endophytism in the Arabidopsis root mycobiome.</title>
        <authorList>
            <person name="Mesny F."/>
            <person name="Miyauchi S."/>
            <person name="Thiergart T."/>
            <person name="Pickel B."/>
            <person name="Atanasova L."/>
            <person name="Karlsson M."/>
            <person name="Huettel B."/>
            <person name="Barry K.W."/>
            <person name="Haridas S."/>
            <person name="Chen C."/>
            <person name="Bauer D."/>
            <person name="Andreopoulos W."/>
            <person name="Pangilinan J."/>
            <person name="LaButti K."/>
            <person name="Riley R."/>
            <person name="Lipzen A."/>
            <person name="Clum A."/>
            <person name="Drula E."/>
            <person name="Henrissat B."/>
            <person name="Kohler A."/>
            <person name="Grigoriev I.V."/>
            <person name="Martin F.M."/>
            <person name="Hacquard S."/>
        </authorList>
    </citation>
    <scope>NUCLEOTIDE SEQUENCE</scope>
    <source>
        <strain evidence="11">MPI-SDFR-AT-0073</strain>
    </source>
</reference>
<evidence type="ECO:0000256" key="7">
    <source>
        <dbReference type="PIRSR" id="PIRSR000137-2"/>
    </source>
</evidence>
<dbReference type="Proteomes" id="UP000758603">
    <property type="component" value="Unassembled WGS sequence"/>
</dbReference>
<dbReference type="Pfam" id="PF05199">
    <property type="entry name" value="GMC_oxred_C"/>
    <property type="match status" value="1"/>
</dbReference>
<dbReference type="AlphaFoldDB" id="A0A9P8UNG8"/>
<name>A0A9P8UNG8_9PEZI</name>